<feature type="transmembrane region" description="Helical" evidence="1">
    <location>
        <begin position="21"/>
        <end position="41"/>
    </location>
</feature>
<protein>
    <submittedName>
        <fullName evidence="2">Uncharacterized protein</fullName>
    </submittedName>
</protein>
<dbReference type="Proteomes" id="UP000813215">
    <property type="component" value="Unassembled WGS sequence"/>
</dbReference>
<accession>A0A9E3H9E3</accession>
<dbReference type="AlphaFoldDB" id="A0A9E3H9E3"/>
<sequence>MNSNSQSANSTDASSHRLADIIGTVIGLLTLTLPLLVIANYSSVNIPNTQPSIIYNLKQK</sequence>
<dbReference type="EMBL" id="JAHHHW010000097">
    <property type="protein sequence ID" value="MBW4433111.1"/>
    <property type="molecule type" value="Genomic_DNA"/>
</dbReference>
<keyword evidence="1" id="KW-0812">Transmembrane</keyword>
<keyword evidence="1" id="KW-0472">Membrane</keyword>
<reference evidence="2" key="1">
    <citation type="submission" date="2021-05" db="EMBL/GenBank/DDBJ databases">
        <authorList>
            <person name="Pietrasiak N."/>
            <person name="Ward R."/>
            <person name="Stajich J.E."/>
            <person name="Kurbessoian T."/>
        </authorList>
    </citation>
    <scope>NUCLEOTIDE SEQUENCE</scope>
    <source>
        <strain evidence="2">HA4357-MV3</strain>
    </source>
</reference>
<proteinExistence type="predicted"/>
<comment type="caution">
    <text evidence="2">The sequence shown here is derived from an EMBL/GenBank/DDBJ whole genome shotgun (WGS) entry which is preliminary data.</text>
</comment>
<reference evidence="2" key="2">
    <citation type="journal article" date="2022" name="Microbiol. Resour. Announc.">
        <title>Metagenome Sequencing to Explore Phylogenomics of Terrestrial Cyanobacteria.</title>
        <authorList>
            <person name="Ward R.D."/>
            <person name="Stajich J.E."/>
            <person name="Johansen J.R."/>
            <person name="Huntemann M."/>
            <person name="Clum A."/>
            <person name="Foster B."/>
            <person name="Foster B."/>
            <person name="Roux S."/>
            <person name="Palaniappan K."/>
            <person name="Varghese N."/>
            <person name="Mukherjee S."/>
            <person name="Reddy T.B.K."/>
            <person name="Daum C."/>
            <person name="Copeland A."/>
            <person name="Chen I.A."/>
            <person name="Ivanova N.N."/>
            <person name="Kyrpides N.C."/>
            <person name="Shapiro N."/>
            <person name="Eloe-Fadrosh E.A."/>
            <person name="Pietrasiak N."/>
        </authorList>
    </citation>
    <scope>NUCLEOTIDE SEQUENCE</scope>
    <source>
        <strain evidence="2">HA4357-MV3</strain>
    </source>
</reference>
<evidence type="ECO:0000256" key="1">
    <source>
        <dbReference type="SAM" id="Phobius"/>
    </source>
</evidence>
<organism evidence="2 3">
    <name type="scientific">Pelatocladus maniniholoensis HA4357-MV3</name>
    <dbReference type="NCBI Taxonomy" id="1117104"/>
    <lineage>
        <taxon>Bacteria</taxon>
        <taxon>Bacillati</taxon>
        <taxon>Cyanobacteriota</taxon>
        <taxon>Cyanophyceae</taxon>
        <taxon>Nostocales</taxon>
        <taxon>Nostocaceae</taxon>
        <taxon>Pelatocladus</taxon>
    </lineage>
</organism>
<name>A0A9E3H9E3_9NOST</name>
<keyword evidence="1" id="KW-1133">Transmembrane helix</keyword>
<evidence type="ECO:0000313" key="2">
    <source>
        <dbReference type="EMBL" id="MBW4433111.1"/>
    </source>
</evidence>
<evidence type="ECO:0000313" key="3">
    <source>
        <dbReference type="Proteomes" id="UP000813215"/>
    </source>
</evidence>
<gene>
    <name evidence="2" type="ORF">KME28_15635</name>
</gene>